<evidence type="ECO:0000313" key="8">
    <source>
        <dbReference type="Proteomes" id="UP000019491"/>
    </source>
</evidence>
<keyword evidence="3" id="KW-0804">Transcription</keyword>
<dbReference type="OrthoDB" id="4214267at2"/>
<sequence length="241" mass="26764">MNTTISPDDQQGPITSTPRSSGARRETLESAIFEQASRLFAERGYAGTTPQDIADAVGLSRQNLYYYVKSKEEILAKLVSEMTIRSVENVEEIAKEEGTPPDRVRNFTRSWVLDRAANRTRFRMLDRSESVLPAELSEQFLRGRRAALAALVGVIEEGIAGGWFRDVNPRVAALQIIGMCNWVAWWYEPGHEPEVDSIADQMADSAVVMISRVDRASADPRAVVDSIAGDLERLRALLPPS</sequence>
<dbReference type="Gene3D" id="1.10.10.60">
    <property type="entry name" value="Homeodomain-like"/>
    <property type="match status" value="1"/>
</dbReference>
<name>X0R659_RHOWR</name>
<dbReference type="EMBL" id="BAWF01000031">
    <property type="protein sequence ID" value="GAF46435.1"/>
    <property type="molecule type" value="Genomic_DNA"/>
</dbReference>
<dbReference type="SUPFAM" id="SSF48498">
    <property type="entry name" value="Tetracyclin repressor-like, C-terminal domain"/>
    <property type="match status" value="1"/>
</dbReference>
<keyword evidence="2 4" id="KW-0238">DNA-binding</keyword>
<evidence type="ECO:0000256" key="2">
    <source>
        <dbReference type="ARBA" id="ARBA00023125"/>
    </source>
</evidence>
<comment type="caution">
    <text evidence="7">The sequence shown here is derived from an EMBL/GenBank/DDBJ whole genome shotgun (WGS) entry which is preliminary data.</text>
</comment>
<dbReference type="InterPro" id="IPR041490">
    <property type="entry name" value="KstR2_TetR_C"/>
</dbReference>
<dbReference type="PANTHER" id="PTHR30055:SF234">
    <property type="entry name" value="HTH-TYPE TRANSCRIPTIONAL REGULATOR BETI"/>
    <property type="match status" value="1"/>
</dbReference>
<dbReference type="RefSeq" id="WP_081792417.1">
    <property type="nucleotide sequence ID" value="NZ_BAWF01000031.1"/>
</dbReference>
<dbReference type="PRINTS" id="PR00455">
    <property type="entry name" value="HTHTETR"/>
</dbReference>
<dbReference type="PROSITE" id="PS50977">
    <property type="entry name" value="HTH_TETR_2"/>
    <property type="match status" value="1"/>
</dbReference>
<evidence type="ECO:0000256" key="5">
    <source>
        <dbReference type="SAM" id="MobiDB-lite"/>
    </source>
</evidence>
<keyword evidence="8" id="KW-1185">Reference proteome</keyword>
<evidence type="ECO:0000313" key="7">
    <source>
        <dbReference type="EMBL" id="GAF46435.1"/>
    </source>
</evidence>
<dbReference type="GO" id="GO:0000976">
    <property type="term" value="F:transcription cis-regulatory region binding"/>
    <property type="evidence" value="ECO:0007669"/>
    <property type="project" value="TreeGrafter"/>
</dbReference>
<keyword evidence="1" id="KW-0805">Transcription regulation</keyword>
<dbReference type="Pfam" id="PF00440">
    <property type="entry name" value="TetR_N"/>
    <property type="match status" value="1"/>
</dbReference>
<gene>
    <name evidence="7" type="ORF">RW1_031_00170</name>
</gene>
<accession>X0R659</accession>
<evidence type="ECO:0000256" key="4">
    <source>
        <dbReference type="PROSITE-ProRule" id="PRU00335"/>
    </source>
</evidence>
<dbReference type="Proteomes" id="UP000019491">
    <property type="component" value="Unassembled WGS sequence"/>
</dbReference>
<protein>
    <submittedName>
        <fullName evidence="7">Putative TetR family transcriptional regulator</fullName>
    </submittedName>
</protein>
<dbReference type="InterPro" id="IPR036271">
    <property type="entry name" value="Tet_transcr_reg_TetR-rel_C_sf"/>
</dbReference>
<feature type="region of interest" description="Disordered" evidence="5">
    <location>
        <begin position="1"/>
        <end position="25"/>
    </location>
</feature>
<dbReference type="Gene3D" id="1.10.357.10">
    <property type="entry name" value="Tetracycline Repressor, domain 2"/>
    <property type="match status" value="1"/>
</dbReference>
<proteinExistence type="predicted"/>
<feature type="domain" description="HTH tetR-type" evidence="6">
    <location>
        <begin position="26"/>
        <end position="86"/>
    </location>
</feature>
<dbReference type="InterPro" id="IPR001647">
    <property type="entry name" value="HTH_TetR"/>
</dbReference>
<dbReference type="AlphaFoldDB" id="X0R659"/>
<dbReference type="InterPro" id="IPR050109">
    <property type="entry name" value="HTH-type_TetR-like_transc_reg"/>
</dbReference>
<dbReference type="Pfam" id="PF17932">
    <property type="entry name" value="TetR_C_24"/>
    <property type="match status" value="1"/>
</dbReference>
<evidence type="ECO:0000256" key="1">
    <source>
        <dbReference type="ARBA" id="ARBA00023015"/>
    </source>
</evidence>
<evidence type="ECO:0000259" key="6">
    <source>
        <dbReference type="PROSITE" id="PS50977"/>
    </source>
</evidence>
<dbReference type="PANTHER" id="PTHR30055">
    <property type="entry name" value="HTH-TYPE TRANSCRIPTIONAL REGULATOR RUTR"/>
    <property type="match status" value="1"/>
</dbReference>
<dbReference type="SUPFAM" id="SSF46689">
    <property type="entry name" value="Homeodomain-like"/>
    <property type="match status" value="1"/>
</dbReference>
<reference evidence="7 8" key="1">
    <citation type="submission" date="2014-02" db="EMBL/GenBank/DDBJ databases">
        <title>Whole genome shotgun sequence of Rhodococcus wratislaviensis NBRC 100605.</title>
        <authorList>
            <person name="Hosoyama A."/>
            <person name="Tsuchikane K."/>
            <person name="Yoshida I."/>
            <person name="Ohji S."/>
            <person name="Ichikawa N."/>
            <person name="Yamazoe A."/>
            <person name="Fujita N."/>
        </authorList>
    </citation>
    <scope>NUCLEOTIDE SEQUENCE [LARGE SCALE GENOMIC DNA]</scope>
    <source>
        <strain evidence="7 8">NBRC 100605</strain>
    </source>
</reference>
<evidence type="ECO:0000256" key="3">
    <source>
        <dbReference type="ARBA" id="ARBA00023163"/>
    </source>
</evidence>
<dbReference type="InterPro" id="IPR009057">
    <property type="entry name" value="Homeodomain-like_sf"/>
</dbReference>
<organism evidence="7 8">
    <name type="scientific">Rhodococcus wratislaviensis NBRC 100605</name>
    <dbReference type="NCBI Taxonomy" id="1219028"/>
    <lineage>
        <taxon>Bacteria</taxon>
        <taxon>Bacillati</taxon>
        <taxon>Actinomycetota</taxon>
        <taxon>Actinomycetes</taxon>
        <taxon>Mycobacteriales</taxon>
        <taxon>Nocardiaceae</taxon>
        <taxon>Rhodococcus</taxon>
    </lineage>
</organism>
<feature type="DNA-binding region" description="H-T-H motif" evidence="4">
    <location>
        <begin position="49"/>
        <end position="68"/>
    </location>
</feature>
<dbReference type="GO" id="GO:0003700">
    <property type="term" value="F:DNA-binding transcription factor activity"/>
    <property type="evidence" value="ECO:0007669"/>
    <property type="project" value="TreeGrafter"/>
</dbReference>
<feature type="compositionally biased region" description="Polar residues" evidence="5">
    <location>
        <begin position="1"/>
        <end position="20"/>
    </location>
</feature>